<evidence type="ECO:0000256" key="4">
    <source>
        <dbReference type="ARBA" id="ARBA00022490"/>
    </source>
</evidence>
<dbReference type="AlphaFoldDB" id="A0A4R2N8V3"/>
<dbReference type="Pfam" id="PF02631">
    <property type="entry name" value="RecX_HTH2"/>
    <property type="match status" value="1"/>
</dbReference>
<proteinExistence type="inferred from homology"/>
<feature type="domain" description="RecX second three-helical" evidence="6">
    <location>
        <begin position="54"/>
        <end position="92"/>
    </location>
</feature>
<reference evidence="8 9" key="1">
    <citation type="submission" date="2019-03" db="EMBL/GenBank/DDBJ databases">
        <title>Genomic Encyclopedia of Type Strains, Phase IV (KMG-IV): sequencing the most valuable type-strain genomes for metagenomic binning, comparative biology and taxonomic classification.</title>
        <authorList>
            <person name="Goeker M."/>
        </authorList>
    </citation>
    <scope>NUCLEOTIDE SEQUENCE [LARGE SCALE GENOMIC DNA]</scope>
    <source>
        <strain evidence="8 9">DSM 16380</strain>
    </source>
</reference>
<name>A0A4R2N8V3_9PAST</name>
<dbReference type="PANTHER" id="PTHR33602:SF1">
    <property type="entry name" value="REGULATORY PROTEIN RECX FAMILY PROTEIN"/>
    <property type="match status" value="1"/>
</dbReference>
<evidence type="ECO:0000256" key="5">
    <source>
        <dbReference type="HAMAP-Rule" id="MF_01114"/>
    </source>
</evidence>
<dbReference type="HAMAP" id="MF_01114">
    <property type="entry name" value="RecX"/>
    <property type="match status" value="1"/>
</dbReference>
<feature type="domain" description="RecX first three-helical" evidence="7">
    <location>
        <begin position="8"/>
        <end position="46"/>
    </location>
</feature>
<comment type="subcellular location">
    <subcellularLocation>
        <location evidence="1 5">Cytoplasm</location>
    </subcellularLocation>
</comment>
<gene>
    <name evidence="5" type="primary">recX</name>
    <name evidence="8" type="ORF">EV693_10693</name>
</gene>
<evidence type="ECO:0000256" key="1">
    <source>
        <dbReference type="ARBA" id="ARBA00004496"/>
    </source>
</evidence>
<dbReference type="Proteomes" id="UP000295537">
    <property type="component" value="Unassembled WGS sequence"/>
</dbReference>
<dbReference type="InterPro" id="IPR036388">
    <property type="entry name" value="WH-like_DNA-bd_sf"/>
</dbReference>
<dbReference type="PANTHER" id="PTHR33602">
    <property type="entry name" value="REGULATORY PROTEIN RECX FAMILY PROTEIN"/>
    <property type="match status" value="1"/>
</dbReference>
<dbReference type="EMBL" id="SLXJ01000006">
    <property type="protein sequence ID" value="TCP17403.1"/>
    <property type="molecule type" value="Genomic_DNA"/>
</dbReference>
<evidence type="ECO:0000256" key="3">
    <source>
        <dbReference type="ARBA" id="ARBA00018111"/>
    </source>
</evidence>
<evidence type="ECO:0000313" key="9">
    <source>
        <dbReference type="Proteomes" id="UP000295537"/>
    </source>
</evidence>
<evidence type="ECO:0000313" key="8">
    <source>
        <dbReference type="EMBL" id="TCP17403.1"/>
    </source>
</evidence>
<comment type="function">
    <text evidence="5">Modulates RecA activity.</text>
</comment>
<evidence type="ECO:0000259" key="7">
    <source>
        <dbReference type="Pfam" id="PF21982"/>
    </source>
</evidence>
<dbReference type="NCBIfam" id="NF001057">
    <property type="entry name" value="PRK00117.3-3"/>
    <property type="match status" value="1"/>
</dbReference>
<comment type="caution">
    <text evidence="8">The sequence shown here is derived from an EMBL/GenBank/DDBJ whole genome shotgun (WGS) entry which is preliminary data.</text>
</comment>
<dbReference type="Gene3D" id="1.10.10.10">
    <property type="entry name" value="Winged helix-like DNA-binding domain superfamily/Winged helix DNA-binding domain"/>
    <property type="match status" value="3"/>
</dbReference>
<evidence type="ECO:0000256" key="2">
    <source>
        <dbReference type="ARBA" id="ARBA00009695"/>
    </source>
</evidence>
<keyword evidence="9" id="KW-1185">Reference proteome</keyword>
<dbReference type="InterPro" id="IPR053924">
    <property type="entry name" value="RecX_HTH_2nd"/>
</dbReference>
<dbReference type="Pfam" id="PF21982">
    <property type="entry name" value="RecX_HTH1"/>
    <property type="match status" value="1"/>
</dbReference>
<evidence type="ECO:0000259" key="6">
    <source>
        <dbReference type="Pfam" id="PF02631"/>
    </source>
</evidence>
<dbReference type="InterPro" id="IPR053926">
    <property type="entry name" value="RecX_HTH_1st"/>
</dbReference>
<organism evidence="8 9">
    <name type="scientific">Nicoletella semolina</name>
    <dbReference type="NCBI Taxonomy" id="271160"/>
    <lineage>
        <taxon>Bacteria</taxon>
        <taxon>Pseudomonadati</taxon>
        <taxon>Pseudomonadota</taxon>
        <taxon>Gammaproteobacteria</taxon>
        <taxon>Pasteurellales</taxon>
        <taxon>Pasteurellaceae</taxon>
        <taxon>Nicoletella</taxon>
    </lineage>
</organism>
<dbReference type="GO" id="GO:0005737">
    <property type="term" value="C:cytoplasm"/>
    <property type="evidence" value="ECO:0007669"/>
    <property type="project" value="UniProtKB-SubCell"/>
</dbReference>
<dbReference type="GO" id="GO:0006282">
    <property type="term" value="P:regulation of DNA repair"/>
    <property type="evidence" value="ECO:0007669"/>
    <property type="project" value="UniProtKB-UniRule"/>
</dbReference>
<comment type="similarity">
    <text evidence="2 5">Belongs to the RecX family.</text>
</comment>
<dbReference type="InterPro" id="IPR003783">
    <property type="entry name" value="Regulatory_RecX"/>
</dbReference>
<accession>A0A4R2N8V3</accession>
<protein>
    <recommendedName>
        <fullName evidence="3 5">Regulatory protein RecX</fullName>
    </recommendedName>
</protein>
<keyword evidence="4 5" id="KW-0963">Cytoplasm</keyword>
<sequence>MMKHKSSAIQYLVYLLARRDYSEFELRQKLKAKEYSQEEVENAIEKAQEHKWQSDERFCLHFIHYRGQQGYGPLRLKQELRQKGVADWLINQQLDESEIDWFEQAERLFNRKRPANWDIKAKQKMWRYMLNHGFHRDHFSHLMEINNEE</sequence>